<gene>
    <name evidence="8" type="ORF">E4U03_09480</name>
</gene>
<comment type="subcellular location">
    <subcellularLocation>
        <location evidence="1">Cell membrane</location>
        <topology evidence="1">Multi-pass membrane protein</topology>
    </subcellularLocation>
</comment>
<dbReference type="Pfam" id="PF00482">
    <property type="entry name" value="T2SSF"/>
    <property type="match status" value="1"/>
</dbReference>
<evidence type="ECO:0000259" key="7">
    <source>
        <dbReference type="Pfam" id="PF00482"/>
    </source>
</evidence>
<evidence type="ECO:0000313" key="9">
    <source>
        <dbReference type="Proteomes" id="UP000297951"/>
    </source>
</evidence>
<dbReference type="Proteomes" id="UP000297951">
    <property type="component" value="Unassembled WGS sequence"/>
</dbReference>
<feature type="transmembrane region" description="Helical" evidence="6">
    <location>
        <begin position="281"/>
        <end position="301"/>
    </location>
</feature>
<feature type="transmembrane region" description="Helical" evidence="6">
    <location>
        <begin position="134"/>
        <end position="155"/>
    </location>
</feature>
<name>A0A4Y9F320_9MICC</name>
<reference evidence="8 9" key="1">
    <citation type="submission" date="2019-03" db="EMBL/GenBank/DDBJ databases">
        <title>Diversity of the mouse oral microbiome.</title>
        <authorList>
            <person name="Joseph S."/>
            <person name="Aduse-Opoku J."/>
            <person name="Curtis M."/>
            <person name="Wade W."/>
            <person name="Hashim A."/>
        </authorList>
    </citation>
    <scope>NUCLEOTIDE SEQUENCE [LARGE SCALE GENOMIC DNA]</scope>
    <source>
        <strain evidence="9">irhom_31</strain>
    </source>
</reference>
<accession>A0A4Y9F320</accession>
<dbReference type="EMBL" id="SPQC01000036">
    <property type="protein sequence ID" value="TFU21276.1"/>
    <property type="molecule type" value="Genomic_DNA"/>
</dbReference>
<feature type="transmembrane region" description="Helical" evidence="6">
    <location>
        <begin position="6"/>
        <end position="24"/>
    </location>
</feature>
<dbReference type="PANTHER" id="PTHR35007:SF2">
    <property type="entry name" value="PILUS ASSEMBLE PROTEIN"/>
    <property type="match status" value="1"/>
</dbReference>
<evidence type="ECO:0000256" key="6">
    <source>
        <dbReference type="SAM" id="Phobius"/>
    </source>
</evidence>
<dbReference type="PANTHER" id="PTHR35007">
    <property type="entry name" value="INTEGRAL MEMBRANE PROTEIN-RELATED"/>
    <property type="match status" value="1"/>
</dbReference>
<dbReference type="GO" id="GO:0005886">
    <property type="term" value="C:plasma membrane"/>
    <property type="evidence" value="ECO:0007669"/>
    <property type="project" value="UniProtKB-SubCell"/>
</dbReference>
<evidence type="ECO:0000256" key="3">
    <source>
        <dbReference type="ARBA" id="ARBA00022692"/>
    </source>
</evidence>
<evidence type="ECO:0000256" key="5">
    <source>
        <dbReference type="ARBA" id="ARBA00023136"/>
    </source>
</evidence>
<organism evidence="8 9">
    <name type="scientific">Rothia nasimurium</name>
    <dbReference type="NCBI Taxonomy" id="85336"/>
    <lineage>
        <taxon>Bacteria</taxon>
        <taxon>Bacillati</taxon>
        <taxon>Actinomycetota</taxon>
        <taxon>Actinomycetes</taxon>
        <taxon>Micrococcales</taxon>
        <taxon>Micrococcaceae</taxon>
        <taxon>Rothia</taxon>
    </lineage>
</organism>
<evidence type="ECO:0000256" key="2">
    <source>
        <dbReference type="ARBA" id="ARBA00022475"/>
    </source>
</evidence>
<feature type="transmembrane region" description="Helical" evidence="6">
    <location>
        <begin position="109"/>
        <end position="128"/>
    </location>
</feature>
<sequence>MNFSLLLGLFLAAGVWLVLSSIWTQRRESFADRIAPQLRAAELKKNRPDTPYSTLPEGIYGASAALLAPWVEKIYRSLGKSSFDTVALEKRLTQLGGHLTIAEYRVQQVLWSLLAATLCICLAAVGLAQGTVSFVPGVLLIVLGACAGFLARDYWLSQQIAKREKAMLAEFPALAELMALSVTAGESAIGSLERVVRSSQGELSREFQTILAMTRSGESLVVALQSFSQRTSVAALSRFVDGLVVAIERGTPLADVLRAQAQDVRDNAKRELMETAGKKEIGMMAPVVFLILPLTVLFAMFPGLSLLNLNF</sequence>
<keyword evidence="3 6" id="KW-0812">Transmembrane</keyword>
<keyword evidence="5 6" id="KW-0472">Membrane</keyword>
<protein>
    <submittedName>
        <fullName evidence="8">Type II secretion system protein F</fullName>
    </submittedName>
</protein>
<dbReference type="AlphaFoldDB" id="A0A4Y9F320"/>
<keyword evidence="4 6" id="KW-1133">Transmembrane helix</keyword>
<evidence type="ECO:0000256" key="4">
    <source>
        <dbReference type="ARBA" id="ARBA00022989"/>
    </source>
</evidence>
<evidence type="ECO:0000313" key="8">
    <source>
        <dbReference type="EMBL" id="TFU21276.1"/>
    </source>
</evidence>
<proteinExistence type="predicted"/>
<comment type="caution">
    <text evidence="8">The sequence shown here is derived from an EMBL/GenBank/DDBJ whole genome shotgun (WGS) entry which is preliminary data.</text>
</comment>
<feature type="domain" description="Type II secretion system protein GspF" evidence="7">
    <location>
        <begin position="175"/>
        <end position="300"/>
    </location>
</feature>
<dbReference type="RefSeq" id="WP_135013298.1">
    <property type="nucleotide sequence ID" value="NZ_JADGLK010000036.1"/>
</dbReference>
<dbReference type="InterPro" id="IPR018076">
    <property type="entry name" value="T2SS_GspF_dom"/>
</dbReference>
<evidence type="ECO:0000256" key="1">
    <source>
        <dbReference type="ARBA" id="ARBA00004651"/>
    </source>
</evidence>
<keyword evidence="2" id="KW-1003">Cell membrane</keyword>
<dbReference type="OrthoDB" id="5185234at2"/>